<dbReference type="Gene3D" id="3.30.70.100">
    <property type="match status" value="1"/>
</dbReference>
<evidence type="ECO:0000256" key="1">
    <source>
        <dbReference type="ARBA" id="ARBA00004651"/>
    </source>
</evidence>
<dbReference type="Pfam" id="PF00924">
    <property type="entry name" value="MS_channel_2nd"/>
    <property type="match status" value="1"/>
</dbReference>
<dbReference type="EMBL" id="JBHTHY010000003">
    <property type="protein sequence ID" value="MFD0796926.1"/>
    <property type="molecule type" value="Genomic_DNA"/>
</dbReference>
<dbReference type="PANTHER" id="PTHR30347">
    <property type="entry name" value="POTASSIUM CHANNEL RELATED"/>
    <property type="match status" value="1"/>
</dbReference>
<dbReference type="Gene3D" id="2.30.30.60">
    <property type="match status" value="1"/>
</dbReference>
<keyword evidence="3" id="KW-1003">Cell membrane</keyword>
<evidence type="ECO:0000256" key="3">
    <source>
        <dbReference type="ARBA" id="ARBA00022475"/>
    </source>
</evidence>
<sequence>MAQILSMVQDKTEKLKEIIEDDIWGSIKEFLELGIHYGTGEKAISITVGLILLLTFAFIVTGFFMKWVRRFFTRNMETEDKLKFVSIFQFIKYLVYIVVILVTMSAAGINITILITASAALFVGLGLALQELFQDIIGGIFIILDKSLRVGDIVEVDGKVGKVFEIKLRTTRAITRDDKIIIIPNHKFISDIVYNYTQNHKTTRETVKIGVAYGTDIQLVTRILEEVLQDQKGVLKSPKPFVLFDDFGDSALLFSLNFFINDSFTDPRIKSEIRYRIDAEFRKNSIAIPFPQRDVHIFQHTPFQQSTIKNSGKEWGKGED</sequence>
<dbReference type="InterPro" id="IPR011066">
    <property type="entry name" value="MscS_channel_C_sf"/>
</dbReference>
<dbReference type="Proteomes" id="UP001597012">
    <property type="component" value="Unassembled WGS sequence"/>
</dbReference>
<evidence type="ECO:0000256" key="5">
    <source>
        <dbReference type="ARBA" id="ARBA00022989"/>
    </source>
</evidence>
<dbReference type="SUPFAM" id="SSF82689">
    <property type="entry name" value="Mechanosensitive channel protein MscS (YggB), C-terminal domain"/>
    <property type="match status" value="1"/>
</dbReference>
<evidence type="ECO:0000313" key="10">
    <source>
        <dbReference type="EMBL" id="MFD0796926.1"/>
    </source>
</evidence>
<proteinExistence type="inferred from homology"/>
<dbReference type="SUPFAM" id="SSF50182">
    <property type="entry name" value="Sm-like ribonucleoproteins"/>
    <property type="match status" value="1"/>
</dbReference>
<dbReference type="Pfam" id="PF21082">
    <property type="entry name" value="MS_channel_3rd"/>
    <property type="match status" value="1"/>
</dbReference>
<dbReference type="InterPro" id="IPR010920">
    <property type="entry name" value="LSM_dom_sf"/>
</dbReference>
<feature type="domain" description="Mechanosensitive ion channel MscS" evidence="8">
    <location>
        <begin position="132"/>
        <end position="197"/>
    </location>
</feature>
<evidence type="ECO:0000259" key="9">
    <source>
        <dbReference type="Pfam" id="PF21082"/>
    </source>
</evidence>
<keyword evidence="11" id="KW-1185">Reference proteome</keyword>
<keyword evidence="5 7" id="KW-1133">Transmembrane helix</keyword>
<dbReference type="InterPro" id="IPR011014">
    <property type="entry name" value="MscS_channel_TM-2"/>
</dbReference>
<evidence type="ECO:0000259" key="8">
    <source>
        <dbReference type="Pfam" id="PF00924"/>
    </source>
</evidence>
<dbReference type="InterPro" id="IPR006685">
    <property type="entry name" value="MscS_channel_2nd"/>
</dbReference>
<feature type="domain" description="Mechanosensitive ion channel MscS C-terminal" evidence="9">
    <location>
        <begin position="206"/>
        <end position="288"/>
    </location>
</feature>
<evidence type="ECO:0000256" key="7">
    <source>
        <dbReference type="SAM" id="Phobius"/>
    </source>
</evidence>
<gene>
    <name evidence="10" type="ORF">ACFQZJ_05610</name>
</gene>
<feature type="transmembrane region" description="Helical" evidence="7">
    <location>
        <begin position="43"/>
        <end position="64"/>
    </location>
</feature>
<dbReference type="PANTHER" id="PTHR30347:SF1">
    <property type="entry name" value="MECHANOSENSITIVE CHANNEL MSCK"/>
    <property type="match status" value="1"/>
</dbReference>
<dbReference type="SUPFAM" id="SSF82861">
    <property type="entry name" value="Mechanosensitive channel protein MscS (YggB), transmembrane region"/>
    <property type="match status" value="1"/>
</dbReference>
<dbReference type="Gene3D" id="1.10.287.1260">
    <property type="match status" value="1"/>
</dbReference>
<dbReference type="InterPro" id="IPR052702">
    <property type="entry name" value="MscS-like_channel"/>
</dbReference>
<comment type="similarity">
    <text evidence="2">Belongs to the MscS (TC 1.A.23) family.</text>
</comment>
<accession>A0ABW3B244</accession>
<keyword evidence="4 7" id="KW-0812">Transmembrane</keyword>
<name>A0ABW3B244_9FLAO</name>
<comment type="subcellular location">
    <subcellularLocation>
        <location evidence="1">Cell membrane</location>
        <topology evidence="1">Multi-pass membrane protein</topology>
    </subcellularLocation>
</comment>
<organism evidence="10 11">
    <name type="scientific">Maribacter chungangensis</name>
    <dbReference type="NCBI Taxonomy" id="1069117"/>
    <lineage>
        <taxon>Bacteria</taxon>
        <taxon>Pseudomonadati</taxon>
        <taxon>Bacteroidota</taxon>
        <taxon>Flavobacteriia</taxon>
        <taxon>Flavobacteriales</taxon>
        <taxon>Flavobacteriaceae</taxon>
        <taxon>Maribacter</taxon>
    </lineage>
</organism>
<dbReference type="InterPro" id="IPR023408">
    <property type="entry name" value="MscS_beta-dom_sf"/>
</dbReference>
<dbReference type="RefSeq" id="WP_379932907.1">
    <property type="nucleotide sequence ID" value="NZ_JBHTHY010000003.1"/>
</dbReference>
<evidence type="ECO:0000256" key="2">
    <source>
        <dbReference type="ARBA" id="ARBA00008017"/>
    </source>
</evidence>
<evidence type="ECO:0000256" key="6">
    <source>
        <dbReference type="ARBA" id="ARBA00023136"/>
    </source>
</evidence>
<comment type="caution">
    <text evidence="10">The sequence shown here is derived from an EMBL/GenBank/DDBJ whole genome shotgun (WGS) entry which is preliminary data.</text>
</comment>
<evidence type="ECO:0000313" key="11">
    <source>
        <dbReference type="Proteomes" id="UP001597012"/>
    </source>
</evidence>
<dbReference type="InterPro" id="IPR049278">
    <property type="entry name" value="MS_channel_C"/>
</dbReference>
<keyword evidence="6 7" id="KW-0472">Membrane</keyword>
<protein>
    <submittedName>
        <fullName evidence="10">Mechanosensitive ion channel family protein</fullName>
    </submittedName>
</protein>
<reference evidence="11" key="1">
    <citation type="journal article" date="2019" name="Int. J. Syst. Evol. Microbiol.">
        <title>The Global Catalogue of Microorganisms (GCM) 10K type strain sequencing project: providing services to taxonomists for standard genome sequencing and annotation.</title>
        <authorList>
            <consortium name="The Broad Institute Genomics Platform"/>
            <consortium name="The Broad Institute Genome Sequencing Center for Infectious Disease"/>
            <person name="Wu L."/>
            <person name="Ma J."/>
        </authorList>
    </citation>
    <scope>NUCLEOTIDE SEQUENCE [LARGE SCALE GENOMIC DNA]</scope>
    <source>
        <strain evidence="11">CCUG 61948</strain>
    </source>
</reference>
<evidence type="ECO:0000256" key="4">
    <source>
        <dbReference type="ARBA" id="ARBA00022692"/>
    </source>
</evidence>